<organism evidence="1 2">
    <name type="scientific">Niastella caeni</name>
    <dbReference type="NCBI Taxonomy" id="2569763"/>
    <lineage>
        <taxon>Bacteria</taxon>
        <taxon>Pseudomonadati</taxon>
        <taxon>Bacteroidota</taxon>
        <taxon>Chitinophagia</taxon>
        <taxon>Chitinophagales</taxon>
        <taxon>Chitinophagaceae</taxon>
        <taxon>Niastella</taxon>
    </lineage>
</organism>
<gene>
    <name evidence="1" type="ORF">FAM09_05650</name>
</gene>
<dbReference type="OrthoDB" id="950503at2"/>
<evidence type="ECO:0000313" key="2">
    <source>
        <dbReference type="Proteomes" id="UP000306918"/>
    </source>
</evidence>
<dbReference type="EMBL" id="STFF01000001">
    <property type="protein sequence ID" value="THU41581.1"/>
    <property type="molecule type" value="Genomic_DNA"/>
</dbReference>
<keyword evidence="2" id="KW-1185">Reference proteome</keyword>
<name>A0A4S8I1L0_9BACT</name>
<sequence length="185" mass="21418">MKRAAAILLLSIFLFNWFGYRLLSDYLQDRADIQLESQLDQDQYNEASLIEIRVPLNMPYQNISSDFERYDGEITFNGIHYKYVKRKVANGELVLLCLPNENRMRLQNARDEFFKLVNDLQNSSDNKSSAPGHSIKNPVTEYWQHQQNNWQLEALVVLHHHYVSYATVIPASPSTTTPAPPPKCC</sequence>
<comment type="caution">
    <text evidence="1">The sequence shown here is derived from an EMBL/GenBank/DDBJ whole genome shotgun (WGS) entry which is preliminary data.</text>
</comment>
<accession>A0A4S8I1L0</accession>
<dbReference type="AlphaFoldDB" id="A0A4S8I1L0"/>
<reference evidence="1 2" key="1">
    <citation type="submission" date="2019-04" db="EMBL/GenBank/DDBJ databases">
        <title>Niastella caeni sp. nov., isolated from activated sludge.</title>
        <authorList>
            <person name="Sheng M."/>
        </authorList>
    </citation>
    <scope>NUCLEOTIDE SEQUENCE [LARGE SCALE GENOMIC DNA]</scope>
    <source>
        <strain evidence="1 2">HX-2-15</strain>
    </source>
</reference>
<proteinExistence type="predicted"/>
<protein>
    <submittedName>
        <fullName evidence="1">Uncharacterized protein</fullName>
    </submittedName>
</protein>
<evidence type="ECO:0000313" key="1">
    <source>
        <dbReference type="EMBL" id="THU41581.1"/>
    </source>
</evidence>
<dbReference type="RefSeq" id="WP_136576070.1">
    <property type="nucleotide sequence ID" value="NZ_STFF01000001.1"/>
</dbReference>
<dbReference type="Proteomes" id="UP000306918">
    <property type="component" value="Unassembled WGS sequence"/>
</dbReference>